<organism evidence="2 3">
    <name type="scientific">Ascaris lumbricoides</name>
    <name type="common">Giant roundworm</name>
    <dbReference type="NCBI Taxonomy" id="6252"/>
    <lineage>
        <taxon>Eukaryota</taxon>
        <taxon>Metazoa</taxon>
        <taxon>Ecdysozoa</taxon>
        <taxon>Nematoda</taxon>
        <taxon>Chromadorea</taxon>
        <taxon>Rhabditida</taxon>
        <taxon>Spirurina</taxon>
        <taxon>Ascaridomorpha</taxon>
        <taxon>Ascaridoidea</taxon>
        <taxon>Ascarididae</taxon>
        <taxon>Ascaris</taxon>
    </lineage>
</organism>
<keyword evidence="1" id="KW-1133">Transmembrane helix</keyword>
<evidence type="ECO:0000313" key="2">
    <source>
        <dbReference type="Proteomes" id="UP000036681"/>
    </source>
</evidence>
<feature type="transmembrane region" description="Helical" evidence="1">
    <location>
        <begin position="91"/>
        <end position="112"/>
    </location>
</feature>
<feature type="transmembrane region" description="Helical" evidence="1">
    <location>
        <begin position="124"/>
        <end position="146"/>
    </location>
</feature>
<name>A0A9J2P5Y8_ASCLU</name>
<accession>A0A9J2P5Y8</accession>
<proteinExistence type="predicted"/>
<feature type="transmembrane region" description="Helical" evidence="1">
    <location>
        <begin position="158"/>
        <end position="181"/>
    </location>
</feature>
<keyword evidence="2" id="KW-1185">Reference proteome</keyword>
<evidence type="ECO:0000313" key="3">
    <source>
        <dbReference type="WBParaSite" id="ALUE_0000523701-mRNA-1"/>
    </source>
</evidence>
<sequence length="214" mass="24359">MRRTRDSGQWVAQGHDLDALGPNRPSCLDREAHYWCDSSFAQRTFGLNYTDVYCLFGTVHVKTASAFLTMMYMALVVAFLQYEVLYANATVFYYVLCAATLVSTLLAQYGLYKNVASLLMPLMILQSVVIIVLVVYFLFGVVMLFVMGDRSSLGRNVMILITVCIILGFNLFCMSAFRGCWEYFTALRKALIFNRMMVCDDVLEDVVLFDKYAK</sequence>
<dbReference type="AlphaFoldDB" id="A0A9J2P5Y8"/>
<evidence type="ECO:0000256" key="1">
    <source>
        <dbReference type="SAM" id="Phobius"/>
    </source>
</evidence>
<keyword evidence="1" id="KW-0812">Transmembrane</keyword>
<dbReference type="WBParaSite" id="ALUE_0000523701-mRNA-1">
    <property type="protein sequence ID" value="ALUE_0000523701-mRNA-1"/>
    <property type="gene ID" value="ALUE_0000523701"/>
</dbReference>
<reference evidence="3" key="1">
    <citation type="submission" date="2023-03" db="UniProtKB">
        <authorList>
            <consortium name="WormBaseParasite"/>
        </authorList>
    </citation>
    <scope>IDENTIFICATION</scope>
</reference>
<dbReference type="Proteomes" id="UP000036681">
    <property type="component" value="Unplaced"/>
</dbReference>
<protein>
    <submittedName>
        <fullName evidence="3">Uncharacterized protein</fullName>
    </submittedName>
</protein>
<keyword evidence="1" id="KW-0472">Membrane</keyword>